<comment type="caution">
    <text evidence="5">The sequence shown here is derived from an EMBL/GenBank/DDBJ whole genome shotgun (WGS) entry which is preliminary data.</text>
</comment>
<dbReference type="GO" id="GO:0005829">
    <property type="term" value="C:cytosol"/>
    <property type="evidence" value="ECO:0007669"/>
    <property type="project" value="TreeGrafter"/>
</dbReference>
<dbReference type="CDD" id="cd00071">
    <property type="entry name" value="GMPK"/>
    <property type="match status" value="1"/>
</dbReference>
<keyword evidence="3 5" id="KW-0418">Kinase</keyword>
<dbReference type="PROSITE" id="PS50052">
    <property type="entry name" value="GUANYLATE_KINASE_2"/>
    <property type="match status" value="1"/>
</dbReference>
<evidence type="ECO:0000256" key="2">
    <source>
        <dbReference type="ARBA" id="ARBA00022679"/>
    </source>
</evidence>
<dbReference type="InterPro" id="IPR008144">
    <property type="entry name" value="Guanylate_kin-like_dom"/>
</dbReference>
<evidence type="ECO:0000313" key="5">
    <source>
        <dbReference type="EMBL" id="PTL86206.1"/>
    </source>
</evidence>
<dbReference type="Gene3D" id="3.30.63.10">
    <property type="entry name" value="Guanylate Kinase phosphate binding domain"/>
    <property type="match status" value="1"/>
</dbReference>
<accession>A0A2T4VWQ5</accession>
<organism evidence="5 7">
    <name type="scientific">Candidatus Liberibacter europaeus</name>
    <dbReference type="NCBI Taxonomy" id="744859"/>
    <lineage>
        <taxon>Bacteria</taxon>
        <taxon>Pseudomonadati</taxon>
        <taxon>Pseudomonadota</taxon>
        <taxon>Alphaproteobacteria</taxon>
        <taxon>Hyphomicrobiales</taxon>
        <taxon>Rhizobiaceae</taxon>
        <taxon>Liberibacter</taxon>
    </lineage>
</organism>
<dbReference type="EMBL" id="PSQJ01000003">
    <property type="protein sequence ID" value="PTL86449.1"/>
    <property type="molecule type" value="Genomic_DNA"/>
</dbReference>
<dbReference type="PANTHER" id="PTHR23117">
    <property type="entry name" value="GUANYLATE KINASE-RELATED"/>
    <property type="match status" value="1"/>
</dbReference>
<dbReference type="Pfam" id="PF00625">
    <property type="entry name" value="Guanylate_kin"/>
    <property type="match status" value="1"/>
</dbReference>
<evidence type="ECO:0000259" key="4">
    <source>
        <dbReference type="PROSITE" id="PS50052"/>
    </source>
</evidence>
<dbReference type="InterPro" id="IPR020590">
    <property type="entry name" value="Guanylate_kinase_CS"/>
</dbReference>
<dbReference type="InterPro" id="IPR027417">
    <property type="entry name" value="P-loop_NTPase"/>
</dbReference>
<dbReference type="InterPro" id="IPR008145">
    <property type="entry name" value="GK/Ca_channel_bsu"/>
</dbReference>
<protein>
    <submittedName>
        <fullName evidence="5">Guanylate kinase</fullName>
    </submittedName>
</protein>
<reference evidence="7" key="2">
    <citation type="submission" date="2018-02" db="EMBL/GenBank/DDBJ databases">
        <title>Genome sequence of Candidatus Liberibacter europaeus.</title>
        <authorList>
            <person name="Frampton R.A."/>
            <person name="Thompson S.M."/>
            <person name="David C."/>
            <person name="Addison S.M."/>
            <person name="Smith G.R."/>
        </authorList>
    </citation>
    <scope>NUCLEOTIDE SEQUENCE [LARGE SCALE GENOMIC DNA]</scope>
</reference>
<proteinExistence type="inferred from homology"/>
<dbReference type="SMART" id="SM00072">
    <property type="entry name" value="GuKc"/>
    <property type="match status" value="1"/>
</dbReference>
<name>A0A2T4VWQ5_9HYPH</name>
<dbReference type="EMBL" id="PSQJ01000006">
    <property type="protein sequence ID" value="PTL86206.1"/>
    <property type="molecule type" value="Genomic_DNA"/>
</dbReference>
<comment type="similarity">
    <text evidence="1">Belongs to the guanylate kinase family.</text>
</comment>
<keyword evidence="2" id="KW-0808">Transferase</keyword>
<evidence type="ECO:0000256" key="3">
    <source>
        <dbReference type="ARBA" id="ARBA00022777"/>
    </source>
</evidence>
<dbReference type="SUPFAM" id="SSF52540">
    <property type="entry name" value="P-loop containing nucleoside triphosphate hydrolases"/>
    <property type="match status" value="1"/>
</dbReference>
<dbReference type="GO" id="GO:0004385">
    <property type="term" value="F:GMP kinase activity"/>
    <property type="evidence" value="ECO:0007669"/>
    <property type="project" value="TreeGrafter"/>
</dbReference>
<dbReference type="Gene3D" id="3.40.50.300">
    <property type="entry name" value="P-loop containing nucleotide triphosphate hydrolases"/>
    <property type="match status" value="1"/>
</dbReference>
<dbReference type="PANTHER" id="PTHR23117:SF13">
    <property type="entry name" value="GUANYLATE KINASE"/>
    <property type="match status" value="1"/>
</dbReference>
<evidence type="ECO:0000313" key="6">
    <source>
        <dbReference type="EMBL" id="PTL86449.1"/>
    </source>
</evidence>
<sequence length="181" mass="20975">MSYLFILIGASGVGKTTLAKAVVEVSNNLVMPLGVTTRAPREFEEDGVDYRFISSNLFQVWKERNYFIETTIYRDKHYGLLKSDIIETLNKGFDVLTILTNEGLAEFERLFHKQIIPIFIAPPSTDVLQQRREQRRGKHVLIPDEDIYGMKRAYQFKIVNDNLKHAVEQIRLITTIVKQKE</sequence>
<dbReference type="PROSITE" id="PS00856">
    <property type="entry name" value="GUANYLATE_KINASE_1"/>
    <property type="match status" value="1"/>
</dbReference>
<reference evidence="5" key="1">
    <citation type="submission" date="2018-02" db="EMBL/GenBank/DDBJ databases">
        <title>Genome sequence of Candidatus Liberibacter europaeus.</title>
        <authorList>
            <person name="Frampton R.A."/>
            <person name="Thompson S.M."/>
            <person name="Kalamorz F."/>
            <person name="David C."/>
            <person name="Addison S.M."/>
            <person name="Smith G.R."/>
        </authorList>
    </citation>
    <scope>NUCLEOTIDE SEQUENCE [LARGE SCALE GENOMIC DNA]</scope>
    <source>
        <strain evidence="5">ASNZ1</strain>
    </source>
</reference>
<feature type="domain" description="Guanylate kinase-like" evidence="4">
    <location>
        <begin position="2"/>
        <end position="175"/>
    </location>
</feature>
<evidence type="ECO:0000256" key="1">
    <source>
        <dbReference type="ARBA" id="ARBA00005790"/>
    </source>
</evidence>
<evidence type="ECO:0000313" key="7">
    <source>
        <dbReference type="Proteomes" id="UP000240811"/>
    </source>
</evidence>
<dbReference type="Proteomes" id="UP000240811">
    <property type="component" value="Unassembled WGS sequence"/>
</dbReference>
<dbReference type="AlphaFoldDB" id="A0A2T4VWQ5"/>
<gene>
    <name evidence="6" type="ORF">C4617_03345</name>
    <name evidence="5" type="ORF">C4617_04880</name>
</gene>